<proteinExistence type="predicted"/>
<reference evidence="6 7" key="1">
    <citation type="submission" date="2019-07" db="EMBL/GenBank/DDBJ databases">
        <title>Genomic Encyclopedia of Type Strains, Phase I: the one thousand microbial genomes (KMG-I) project.</title>
        <authorList>
            <person name="Kyrpides N."/>
        </authorList>
    </citation>
    <scope>NUCLEOTIDE SEQUENCE [LARGE SCALE GENOMIC DNA]</scope>
    <source>
        <strain evidence="6 7">DSM 13558</strain>
    </source>
</reference>
<evidence type="ECO:0000313" key="6">
    <source>
        <dbReference type="EMBL" id="TWH83490.1"/>
    </source>
</evidence>
<keyword evidence="1" id="KW-0949">S-adenosyl-L-methionine</keyword>
<dbReference type="InterPro" id="IPR013785">
    <property type="entry name" value="Aldolase_TIM"/>
</dbReference>
<dbReference type="Pfam" id="PF04055">
    <property type="entry name" value="Radical_SAM"/>
    <property type="match status" value="1"/>
</dbReference>
<feature type="domain" description="Radical SAM core" evidence="5">
    <location>
        <begin position="108"/>
        <end position="314"/>
    </location>
</feature>
<evidence type="ECO:0000259" key="5">
    <source>
        <dbReference type="PROSITE" id="PS51918"/>
    </source>
</evidence>
<keyword evidence="7" id="KW-1185">Reference proteome</keyword>
<dbReference type="Proteomes" id="UP000315343">
    <property type="component" value="Unassembled WGS sequence"/>
</dbReference>
<organism evidence="6 7">
    <name type="scientific">Sedimentibacter saalensis</name>
    <dbReference type="NCBI Taxonomy" id="130788"/>
    <lineage>
        <taxon>Bacteria</taxon>
        <taxon>Bacillati</taxon>
        <taxon>Bacillota</taxon>
        <taxon>Tissierellia</taxon>
        <taxon>Sedimentibacter</taxon>
    </lineage>
</organism>
<evidence type="ECO:0000256" key="1">
    <source>
        <dbReference type="ARBA" id="ARBA00022691"/>
    </source>
</evidence>
<dbReference type="InterPro" id="IPR058240">
    <property type="entry name" value="rSAM_sf"/>
</dbReference>
<dbReference type="CDD" id="cd21128">
    <property type="entry name" value="SPASM_rSAM"/>
    <property type="match status" value="1"/>
</dbReference>
<comment type="caution">
    <text evidence="6">The sequence shown here is derived from an EMBL/GenBank/DDBJ whole genome shotgun (WGS) entry which is preliminary data.</text>
</comment>
<protein>
    <submittedName>
        <fullName evidence="6">MoaA/NifB/PqqE/SkfB family radical SAM enzyme</fullName>
    </submittedName>
</protein>
<keyword evidence="3" id="KW-0408">Iron</keyword>
<evidence type="ECO:0000256" key="3">
    <source>
        <dbReference type="ARBA" id="ARBA00023004"/>
    </source>
</evidence>
<sequence>MSEMSMVENLKIYGMKKVLDYLDEDPDNNIPKVLDWVEKFDKEKTAERQISSVKTVLEDTHSNWYGLVKSLYTDIDSEVRKTLFENFIINATIIGGRRQKKSREENNCNIPWAILMDPTSSCNLHCTGCWAAEYGDKLNMDFETLDSIIKQGKKLGTYMYIYSGGEPLVRKKDIISLCEKHSDCTFLAFTNSTLIDQEFADEMLRVKNFIPAISVEGFEEETDFRRGKGTYKAITKAMEILKENKLPFGISCCYTSKNTDVIGSEEYFDDMIEKGAKFAWFFTYMPVGKDAVTELLATASQREFMYHQIREFRKTKPLFTLDFWNDGEYINGCIAGGRCYLHINANGDVEPCAFIHYSDTNIHESTLLQAYKNPLFMQYKKNQPFNRNHLRPCPLLDNPGRLTDMVEKSGAKSTDLQNPENVRDLSSKCKTAAHNWERVADELWEESHGTCESCNSAK</sequence>
<keyword evidence="2" id="KW-0479">Metal-binding</keyword>
<dbReference type="PANTHER" id="PTHR43524">
    <property type="entry name" value="RADICAL SAM SUPERFAMILY PROTEIN"/>
    <property type="match status" value="1"/>
</dbReference>
<dbReference type="PANTHER" id="PTHR43524:SF1">
    <property type="entry name" value="RADICAL SAM SUPERFAMILY PROTEIN"/>
    <property type="match status" value="1"/>
</dbReference>
<dbReference type="InterPro" id="IPR007197">
    <property type="entry name" value="rSAM"/>
</dbReference>
<dbReference type="GO" id="GO:0051536">
    <property type="term" value="F:iron-sulfur cluster binding"/>
    <property type="evidence" value="ECO:0007669"/>
    <property type="project" value="UniProtKB-KW"/>
</dbReference>
<dbReference type="SFLD" id="SFLDG01067">
    <property type="entry name" value="SPASM/twitch_domain_containing"/>
    <property type="match status" value="1"/>
</dbReference>
<name>A0A562JK00_9FIRM</name>
<dbReference type="Gene3D" id="3.20.20.70">
    <property type="entry name" value="Aldolase class I"/>
    <property type="match status" value="1"/>
</dbReference>
<dbReference type="EMBL" id="VLKH01000001">
    <property type="protein sequence ID" value="TWH83490.1"/>
    <property type="molecule type" value="Genomic_DNA"/>
</dbReference>
<dbReference type="SFLD" id="SFLDS00029">
    <property type="entry name" value="Radical_SAM"/>
    <property type="match status" value="1"/>
</dbReference>
<dbReference type="PROSITE" id="PS51918">
    <property type="entry name" value="RADICAL_SAM"/>
    <property type="match status" value="1"/>
</dbReference>
<dbReference type="GO" id="GO:0003824">
    <property type="term" value="F:catalytic activity"/>
    <property type="evidence" value="ECO:0007669"/>
    <property type="project" value="InterPro"/>
</dbReference>
<evidence type="ECO:0000256" key="4">
    <source>
        <dbReference type="ARBA" id="ARBA00023014"/>
    </source>
</evidence>
<dbReference type="SUPFAM" id="SSF102114">
    <property type="entry name" value="Radical SAM enzymes"/>
    <property type="match status" value="1"/>
</dbReference>
<dbReference type="GO" id="GO:0046872">
    <property type="term" value="F:metal ion binding"/>
    <property type="evidence" value="ECO:0007669"/>
    <property type="project" value="UniProtKB-KW"/>
</dbReference>
<keyword evidence="4" id="KW-0411">Iron-sulfur</keyword>
<dbReference type="AlphaFoldDB" id="A0A562JK00"/>
<gene>
    <name evidence="6" type="ORF">LY60_00097</name>
</gene>
<accession>A0A562JK00</accession>
<evidence type="ECO:0000256" key="2">
    <source>
        <dbReference type="ARBA" id="ARBA00022723"/>
    </source>
</evidence>
<dbReference type="CDD" id="cd01335">
    <property type="entry name" value="Radical_SAM"/>
    <property type="match status" value="1"/>
</dbReference>
<evidence type="ECO:0000313" key="7">
    <source>
        <dbReference type="Proteomes" id="UP000315343"/>
    </source>
</evidence>